<gene>
    <name evidence="3" type="ORF">NZD86_17520</name>
</gene>
<proteinExistence type="predicted"/>
<protein>
    <submittedName>
        <fullName evidence="3">Aldo/keto reductase</fullName>
    </submittedName>
</protein>
<dbReference type="InterPro" id="IPR036812">
    <property type="entry name" value="NAD(P)_OxRdtase_dom_sf"/>
</dbReference>
<dbReference type="Gene3D" id="3.20.20.100">
    <property type="entry name" value="NADP-dependent oxidoreductase domain"/>
    <property type="match status" value="1"/>
</dbReference>
<dbReference type="PRINTS" id="PR00069">
    <property type="entry name" value="ALDKETRDTASE"/>
</dbReference>
<sequence length="325" mass="35762">MKYNLLGRSGLSVSALGLGTNSFGSRADEETSIRILHEAIDSGINFIDTANVYSNTESERIIGKGLSVGKRQQVILATKVGMPRGEGPNRGGSSRREIMEQIDESLERLKTDYVDLYQIHTLDKNTPMAETLRALDDLVRTGKVRYIGASNYAAWELMKALSISEREHLERFVSVQPCYSLADRTIEVELEPLCRDQGIGIIPYYPLAGGILTGKYANGQAPSGSRVDKDPNFKKRLDNDRIQLGNEVVDLATSRGWTAGALSLAWLMHRPAVSTIIVGASRPEQVQSNAASVDIDLDSETIEKLDAISEPFRYGQPFATFRPLA</sequence>
<dbReference type="InterPro" id="IPR023210">
    <property type="entry name" value="NADP_OxRdtase_dom"/>
</dbReference>
<accession>A0ABY6YZH8</accession>
<organism evidence="3 4">
    <name type="scientific">Alicyclobacillus dauci</name>
    <dbReference type="NCBI Taxonomy" id="1475485"/>
    <lineage>
        <taxon>Bacteria</taxon>
        <taxon>Bacillati</taxon>
        <taxon>Bacillota</taxon>
        <taxon>Bacilli</taxon>
        <taxon>Bacillales</taxon>
        <taxon>Alicyclobacillaceae</taxon>
        <taxon>Alicyclobacillus</taxon>
    </lineage>
</organism>
<dbReference type="Proteomes" id="UP001164803">
    <property type="component" value="Chromosome"/>
</dbReference>
<dbReference type="InterPro" id="IPR020471">
    <property type="entry name" value="AKR"/>
</dbReference>
<name>A0ABY6YZH8_9BACL</name>
<dbReference type="PANTHER" id="PTHR43364">
    <property type="entry name" value="NADH-SPECIFIC METHYLGLYOXAL REDUCTASE-RELATED"/>
    <property type="match status" value="1"/>
</dbReference>
<dbReference type="EMBL" id="CP104064">
    <property type="protein sequence ID" value="WAH36038.1"/>
    <property type="molecule type" value="Genomic_DNA"/>
</dbReference>
<keyword evidence="4" id="KW-1185">Reference proteome</keyword>
<dbReference type="InterPro" id="IPR050523">
    <property type="entry name" value="AKR_Detox_Biosynth"/>
</dbReference>
<dbReference type="SUPFAM" id="SSF51430">
    <property type="entry name" value="NAD(P)-linked oxidoreductase"/>
    <property type="match status" value="1"/>
</dbReference>
<reference evidence="3" key="1">
    <citation type="submission" date="2022-08" db="EMBL/GenBank/DDBJ databases">
        <title>Alicyclobacillus dauci DSM2870, complete genome.</title>
        <authorList>
            <person name="Wang Q."/>
            <person name="Cai R."/>
            <person name="Wang Z."/>
        </authorList>
    </citation>
    <scope>NUCLEOTIDE SEQUENCE</scope>
    <source>
        <strain evidence="3">DSM 28700</strain>
    </source>
</reference>
<feature type="domain" description="NADP-dependent oxidoreductase" evidence="2">
    <location>
        <begin position="16"/>
        <end position="309"/>
    </location>
</feature>
<evidence type="ECO:0000313" key="4">
    <source>
        <dbReference type="Proteomes" id="UP001164803"/>
    </source>
</evidence>
<evidence type="ECO:0000313" key="3">
    <source>
        <dbReference type="EMBL" id="WAH36038.1"/>
    </source>
</evidence>
<dbReference type="RefSeq" id="WP_268043337.1">
    <property type="nucleotide sequence ID" value="NZ_CP104064.1"/>
</dbReference>
<evidence type="ECO:0000259" key="2">
    <source>
        <dbReference type="Pfam" id="PF00248"/>
    </source>
</evidence>
<dbReference type="Pfam" id="PF00248">
    <property type="entry name" value="Aldo_ket_red"/>
    <property type="match status" value="1"/>
</dbReference>
<dbReference type="PANTHER" id="PTHR43364:SF4">
    <property type="entry name" value="NAD(P)-LINKED OXIDOREDUCTASE SUPERFAMILY PROTEIN"/>
    <property type="match status" value="1"/>
</dbReference>
<keyword evidence="1" id="KW-0560">Oxidoreductase</keyword>
<evidence type="ECO:0000256" key="1">
    <source>
        <dbReference type="ARBA" id="ARBA00023002"/>
    </source>
</evidence>